<feature type="transmembrane region" description="Helical" evidence="14">
    <location>
        <begin position="12"/>
        <end position="32"/>
    </location>
</feature>
<dbReference type="Proteomes" id="UP000283841">
    <property type="component" value="Unassembled WGS sequence"/>
</dbReference>
<dbReference type="GeneID" id="39596939"/>
<dbReference type="STRING" id="264951.A0A443I8G3"/>
<dbReference type="CDD" id="cd11062">
    <property type="entry name" value="CYP58-like"/>
    <property type="match status" value="1"/>
</dbReference>
<evidence type="ECO:0000256" key="7">
    <source>
        <dbReference type="ARBA" id="ARBA00022989"/>
    </source>
</evidence>
<evidence type="ECO:0000256" key="10">
    <source>
        <dbReference type="ARBA" id="ARBA00023033"/>
    </source>
</evidence>
<evidence type="ECO:0000256" key="12">
    <source>
        <dbReference type="PIRSR" id="PIRSR602401-1"/>
    </source>
</evidence>
<proteinExistence type="inferred from homology"/>
<evidence type="ECO:0000256" key="13">
    <source>
        <dbReference type="RuleBase" id="RU000461"/>
    </source>
</evidence>
<keyword evidence="16" id="KW-1185">Reference proteome</keyword>
<evidence type="ECO:0000256" key="4">
    <source>
        <dbReference type="ARBA" id="ARBA00022617"/>
    </source>
</evidence>
<evidence type="ECO:0000256" key="1">
    <source>
        <dbReference type="ARBA" id="ARBA00001971"/>
    </source>
</evidence>
<reference evidence="15 16" key="1">
    <citation type="journal article" date="2018" name="Front. Microbiol.">
        <title>Genomic and genetic insights into a cosmopolitan fungus, Paecilomyces variotii (Eurotiales).</title>
        <authorList>
            <person name="Urquhart A.S."/>
            <person name="Mondo S.J."/>
            <person name="Makela M.R."/>
            <person name="Hane J.K."/>
            <person name="Wiebenga A."/>
            <person name="He G."/>
            <person name="Mihaltcheva S."/>
            <person name="Pangilinan J."/>
            <person name="Lipzen A."/>
            <person name="Barry K."/>
            <person name="de Vries R.P."/>
            <person name="Grigoriev I.V."/>
            <person name="Idnurm A."/>
        </authorList>
    </citation>
    <scope>NUCLEOTIDE SEQUENCE [LARGE SCALE GENOMIC DNA]</scope>
    <source>
        <strain evidence="15 16">CBS 101075</strain>
    </source>
</reference>
<feature type="binding site" description="axial binding residue" evidence="12">
    <location>
        <position position="443"/>
    </location>
    <ligand>
        <name>heme</name>
        <dbReference type="ChEBI" id="CHEBI:30413"/>
    </ligand>
    <ligandPart>
        <name>Fe</name>
        <dbReference type="ChEBI" id="CHEBI:18248"/>
    </ligandPart>
</feature>
<comment type="similarity">
    <text evidence="3 13">Belongs to the cytochrome P450 family.</text>
</comment>
<dbReference type="GO" id="GO:0016705">
    <property type="term" value="F:oxidoreductase activity, acting on paired donors, with incorporation or reduction of molecular oxygen"/>
    <property type="evidence" value="ECO:0007669"/>
    <property type="project" value="InterPro"/>
</dbReference>
<dbReference type="GO" id="GO:0020037">
    <property type="term" value="F:heme binding"/>
    <property type="evidence" value="ECO:0007669"/>
    <property type="project" value="InterPro"/>
</dbReference>
<dbReference type="PRINTS" id="PR00463">
    <property type="entry name" value="EP450I"/>
</dbReference>
<dbReference type="GO" id="GO:0016020">
    <property type="term" value="C:membrane"/>
    <property type="evidence" value="ECO:0007669"/>
    <property type="project" value="UniProtKB-SubCell"/>
</dbReference>
<protein>
    <submittedName>
        <fullName evidence="15">Putative cytochrome P450</fullName>
    </submittedName>
</protein>
<gene>
    <name evidence="15" type="ORF">C8Q69DRAFT_394754</name>
</gene>
<evidence type="ECO:0000256" key="3">
    <source>
        <dbReference type="ARBA" id="ARBA00010617"/>
    </source>
</evidence>
<organism evidence="15 16">
    <name type="scientific">Byssochlamys spectabilis</name>
    <name type="common">Paecilomyces variotii</name>
    <dbReference type="NCBI Taxonomy" id="264951"/>
    <lineage>
        <taxon>Eukaryota</taxon>
        <taxon>Fungi</taxon>
        <taxon>Dikarya</taxon>
        <taxon>Ascomycota</taxon>
        <taxon>Pezizomycotina</taxon>
        <taxon>Eurotiomycetes</taxon>
        <taxon>Eurotiomycetidae</taxon>
        <taxon>Eurotiales</taxon>
        <taxon>Thermoascaceae</taxon>
        <taxon>Paecilomyces</taxon>
    </lineage>
</organism>
<keyword evidence="10 13" id="KW-0503">Monooxygenase</keyword>
<dbReference type="FunFam" id="1.10.630.10:FF:000069">
    <property type="entry name" value="Cytochrome P450, putative (Eurofung)"/>
    <property type="match status" value="1"/>
</dbReference>
<dbReference type="AlphaFoldDB" id="A0A443I8G3"/>
<comment type="subcellular location">
    <subcellularLocation>
        <location evidence="2">Membrane</location>
        <topology evidence="2">Single-pass membrane protein</topology>
    </subcellularLocation>
</comment>
<evidence type="ECO:0000313" key="15">
    <source>
        <dbReference type="EMBL" id="RWR00353.1"/>
    </source>
</evidence>
<keyword evidence="4 12" id="KW-0349">Heme</keyword>
<evidence type="ECO:0000256" key="14">
    <source>
        <dbReference type="SAM" id="Phobius"/>
    </source>
</evidence>
<dbReference type="GO" id="GO:0004497">
    <property type="term" value="F:monooxygenase activity"/>
    <property type="evidence" value="ECO:0007669"/>
    <property type="project" value="UniProtKB-KW"/>
</dbReference>
<dbReference type="EMBL" id="RCNU01000001">
    <property type="protein sequence ID" value="RWR00353.1"/>
    <property type="molecule type" value="Genomic_DNA"/>
</dbReference>
<accession>A0A443I8G3</accession>
<dbReference type="VEuPathDB" id="FungiDB:C8Q69DRAFT_394754"/>
<dbReference type="InterPro" id="IPR036396">
    <property type="entry name" value="Cyt_P450_sf"/>
</dbReference>
<evidence type="ECO:0000256" key="2">
    <source>
        <dbReference type="ARBA" id="ARBA00004167"/>
    </source>
</evidence>
<name>A0A443I8G3_BYSSP</name>
<evidence type="ECO:0000256" key="11">
    <source>
        <dbReference type="ARBA" id="ARBA00023136"/>
    </source>
</evidence>
<sequence>MVVQVSLGNLAYAALVAGALYLICGAIYRLYFHPLAKFPGPKIAALTGWYETYHDLIRRGMFVWKIQEMHQEFGPIVRINPHELHIRDPDFYDELYAPASRKRDKYKHWVVLAGTPEASFATVSHNHHRLRRGALNPFFSKQAVARMEPLIVEKIERLCARLREAIQAQVVIRLDAAYMALSMDVICHYAYGESYNYLAHEDFRLTWRYAVVSALENGILLRNFPWVLPILQSVPMSILQKVDPNAAALMEWANIVKDKVTIMMEEHTKGNKNNGTIFHTMLDSDLPPEEKSADRLIDEGQSVVGAGSETTAGTLTLITFYLLRDKTILNKLREELASIPDGKPRLPYLEKLPYLTAVIREGLRLKVGVMSRLPRIAHEPLQYRDWIIPPGTPVSESVYFIHQDPSIFPDPEEFIPERWLEQKKNGVRLERYLVPFSKGSRSCLGINLAWAELYLTLSTVAARFEMDLFETTVDDVKPERDFFVPCPRLDSQGVRIKVTSSL</sequence>
<dbReference type="InterPro" id="IPR050121">
    <property type="entry name" value="Cytochrome_P450_monoxygenase"/>
</dbReference>
<dbReference type="Gene3D" id="1.10.630.10">
    <property type="entry name" value="Cytochrome P450"/>
    <property type="match status" value="1"/>
</dbReference>
<dbReference type="GO" id="GO:0005506">
    <property type="term" value="F:iron ion binding"/>
    <property type="evidence" value="ECO:0007669"/>
    <property type="project" value="InterPro"/>
</dbReference>
<keyword evidence="11 14" id="KW-0472">Membrane</keyword>
<evidence type="ECO:0000256" key="6">
    <source>
        <dbReference type="ARBA" id="ARBA00022723"/>
    </source>
</evidence>
<dbReference type="InterPro" id="IPR017972">
    <property type="entry name" value="Cyt_P450_CS"/>
</dbReference>
<dbReference type="SUPFAM" id="SSF48264">
    <property type="entry name" value="Cytochrome P450"/>
    <property type="match status" value="1"/>
</dbReference>
<keyword evidence="9 12" id="KW-0408">Iron</keyword>
<keyword evidence="6 12" id="KW-0479">Metal-binding</keyword>
<evidence type="ECO:0000256" key="9">
    <source>
        <dbReference type="ARBA" id="ARBA00023004"/>
    </source>
</evidence>
<evidence type="ECO:0000256" key="5">
    <source>
        <dbReference type="ARBA" id="ARBA00022692"/>
    </source>
</evidence>
<keyword evidence="5 14" id="KW-0812">Transmembrane</keyword>
<comment type="caution">
    <text evidence="15">The sequence shown here is derived from an EMBL/GenBank/DDBJ whole genome shotgun (WGS) entry which is preliminary data.</text>
</comment>
<dbReference type="PRINTS" id="PR00385">
    <property type="entry name" value="P450"/>
</dbReference>
<comment type="cofactor">
    <cofactor evidence="1 12">
        <name>heme</name>
        <dbReference type="ChEBI" id="CHEBI:30413"/>
    </cofactor>
</comment>
<dbReference type="InterPro" id="IPR002401">
    <property type="entry name" value="Cyt_P450_E_grp-I"/>
</dbReference>
<dbReference type="InterPro" id="IPR001128">
    <property type="entry name" value="Cyt_P450"/>
</dbReference>
<dbReference type="PANTHER" id="PTHR24305">
    <property type="entry name" value="CYTOCHROME P450"/>
    <property type="match status" value="1"/>
</dbReference>
<keyword evidence="8 13" id="KW-0560">Oxidoreductase</keyword>
<evidence type="ECO:0000313" key="16">
    <source>
        <dbReference type="Proteomes" id="UP000283841"/>
    </source>
</evidence>
<dbReference type="PANTHER" id="PTHR24305:SF157">
    <property type="entry name" value="N-ACETYLTRYPTOPHAN 6-HYDROXYLASE IVOC-RELATED"/>
    <property type="match status" value="1"/>
</dbReference>
<dbReference type="RefSeq" id="XP_028489997.1">
    <property type="nucleotide sequence ID" value="XM_028627662.1"/>
</dbReference>
<dbReference type="PROSITE" id="PS00086">
    <property type="entry name" value="CYTOCHROME_P450"/>
    <property type="match status" value="1"/>
</dbReference>
<keyword evidence="7 14" id="KW-1133">Transmembrane helix</keyword>
<evidence type="ECO:0000256" key="8">
    <source>
        <dbReference type="ARBA" id="ARBA00023002"/>
    </source>
</evidence>
<dbReference type="Pfam" id="PF00067">
    <property type="entry name" value="p450"/>
    <property type="match status" value="1"/>
</dbReference>